<evidence type="ECO:0000313" key="6">
    <source>
        <dbReference type="EMBL" id="CAG8490627.1"/>
    </source>
</evidence>
<feature type="compositionally biased region" description="Polar residues" evidence="4">
    <location>
        <begin position="531"/>
        <end position="545"/>
    </location>
</feature>
<protein>
    <submittedName>
        <fullName evidence="6">4230_t:CDS:1</fullName>
    </submittedName>
</protein>
<accession>A0A9N8WNK8</accession>
<dbReference type="OrthoDB" id="1919336at2759"/>
<feature type="region of interest" description="Disordered" evidence="4">
    <location>
        <begin position="622"/>
        <end position="655"/>
    </location>
</feature>
<feature type="DNA-binding region" description="HMG box" evidence="3">
    <location>
        <begin position="553"/>
        <end position="621"/>
    </location>
</feature>
<feature type="compositionally biased region" description="Polar residues" evidence="4">
    <location>
        <begin position="1"/>
        <end position="35"/>
    </location>
</feature>
<feature type="compositionally biased region" description="Polar residues" evidence="4">
    <location>
        <begin position="571"/>
        <end position="583"/>
    </location>
</feature>
<dbReference type="GO" id="GO:0000978">
    <property type="term" value="F:RNA polymerase II cis-regulatory region sequence-specific DNA binding"/>
    <property type="evidence" value="ECO:0007669"/>
    <property type="project" value="TreeGrafter"/>
</dbReference>
<dbReference type="AlphaFoldDB" id="A0A9N8WNK8"/>
<evidence type="ECO:0000259" key="5">
    <source>
        <dbReference type="PROSITE" id="PS50118"/>
    </source>
</evidence>
<keyword evidence="3" id="KW-0539">Nucleus</keyword>
<evidence type="ECO:0000256" key="1">
    <source>
        <dbReference type="ARBA" id="ARBA00023125"/>
    </source>
</evidence>
<feature type="compositionally biased region" description="Polar residues" evidence="4">
    <location>
        <begin position="124"/>
        <end position="144"/>
    </location>
</feature>
<feature type="domain" description="HMG box" evidence="5">
    <location>
        <begin position="553"/>
        <end position="621"/>
    </location>
</feature>
<dbReference type="Proteomes" id="UP000789508">
    <property type="component" value="Unassembled WGS sequence"/>
</dbReference>
<feature type="compositionally biased region" description="Polar residues" evidence="4">
    <location>
        <begin position="445"/>
        <end position="467"/>
    </location>
</feature>
<dbReference type="PROSITE" id="PS50118">
    <property type="entry name" value="HMG_BOX_2"/>
    <property type="match status" value="1"/>
</dbReference>
<evidence type="ECO:0000256" key="3">
    <source>
        <dbReference type="PROSITE-ProRule" id="PRU00267"/>
    </source>
</evidence>
<dbReference type="SMART" id="SM00398">
    <property type="entry name" value="HMG"/>
    <property type="match status" value="1"/>
</dbReference>
<dbReference type="PANTHER" id="PTHR10270:SF161">
    <property type="entry name" value="SEX-DETERMINING REGION Y PROTEIN"/>
    <property type="match status" value="1"/>
</dbReference>
<feature type="compositionally biased region" description="Basic and acidic residues" evidence="4">
    <location>
        <begin position="586"/>
        <end position="601"/>
    </location>
</feature>
<sequence>MAYNQRYPSTHQTSNPRYGFSQSYQPTAGTPQQSQPATTLLPATLNNATPYGANQLYTSPTSSNLYSGTGIGTSGSNTSGFTQTAHSGLFNASASTNYQQRQTQQQQQQRLASSQLQSAHIPYNTHQSSITSHSSPALSLQQFHTTGGSSSTTTQAPVAQHSNNMISLPTPNSSSLNNIIRQQPATQWMDPSSSSMNNFGMTAGIMPNVGLLNPLGFSNRSNNDNNTLSPYSVVGVDDSTTGISNDDLMESTISDVSSPLTTNATATTQNSITGQPTYMNMSRFSQQPQQTQQQPSTASSSNSSSTTTTPQANNQQTTTSQVTMQRHANVRRNYTTPTSSPSTMGNVGDLPATSVNNVISPKRTPNDTNNTYNSSISARNNISHTGSLNNYMTTNYASQATTANYPSQATTASAQQLQQQATPQQQLSQAQTSSHQQHASQQQTRSSFQNYTSPQISASHIQASPAQQHRGGYTHHQQHVTHSPHQQHNQHQTSSSQSHQHHIPNQHQVPQKRQVVLPGGGQQSSSSNSVDPTKSPTSQSTSLATSVVKDKKVKRPPNAFLIYSGERRPQLQKQDPNLQTASVSKKLGEEWRNMDPAEKERYNEKAHKLKEEFKSINPEYVYSRRTPSGGANIGKKRGSTSSTSKSSPVTPVAQLPNPQMSAQIVVPTPTSNIVLVMYLTSNNLIM</sequence>
<feature type="compositionally biased region" description="Low complexity" evidence="4">
    <location>
        <begin position="481"/>
        <end position="498"/>
    </location>
</feature>
<organism evidence="6 7">
    <name type="scientific">Ambispora leptoticha</name>
    <dbReference type="NCBI Taxonomy" id="144679"/>
    <lineage>
        <taxon>Eukaryota</taxon>
        <taxon>Fungi</taxon>
        <taxon>Fungi incertae sedis</taxon>
        <taxon>Mucoromycota</taxon>
        <taxon>Glomeromycotina</taxon>
        <taxon>Glomeromycetes</taxon>
        <taxon>Archaeosporales</taxon>
        <taxon>Ambisporaceae</taxon>
        <taxon>Ambispora</taxon>
    </lineage>
</organism>
<evidence type="ECO:0000256" key="4">
    <source>
        <dbReference type="SAM" id="MobiDB-lite"/>
    </source>
</evidence>
<evidence type="ECO:0000256" key="2">
    <source>
        <dbReference type="ARBA" id="ARBA00023163"/>
    </source>
</evidence>
<feature type="compositionally biased region" description="Polar residues" evidence="4">
    <location>
        <begin position="322"/>
        <end position="345"/>
    </location>
</feature>
<comment type="caution">
    <text evidence="6">The sequence shown here is derived from an EMBL/GenBank/DDBJ whole genome shotgun (WGS) entry which is preliminary data.</text>
</comment>
<feature type="compositionally biased region" description="Polar residues" evidence="4">
    <location>
        <begin position="366"/>
        <end position="382"/>
    </location>
</feature>
<keyword evidence="2" id="KW-0804">Transcription</keyword>
<feature type="compositionally biased region" description="Low complexity" evidence="4">
    <location>
        <begin position="407"/>
        <end position="444"/>
    </location>
</feature>
<dbReference type="EMBL" id="CAJVPS010000497">
    <property type="protein sequence ID" value="CAG8490627.1"/>
    <property type="molecule type" value="Genomic_DNA"/>
</dbReference>
<feature type="compositionally biased region" description="Low complexity" evidence="4">
    <location>
        <begin position="145"/>
        <end position="154"/>
    </location>
</feature>
<feature type="region of interest" description="Disordered" evidence="4">
    <location>
        <begin position="258"/>
        <end position="382"/>
    </location>
</feature>
<dbReference type="InterPro" id="IPR050140">
    <property type="entry name" value="SRY-related_HMG-box_TF-like"/>
</dbReference>
<dbReference type="Pfam" id="PF00505">
    <property type="entry name" value="HMG_box"/>
    <property type="match status" value="1"/>
</dbReference>
<feature type="compositionally biased region" description="Low complexity" evidence="4">
    <location>
        <begin position="99"/>
        <end position="119"/>
    </location>
</feature>
<feature type="region of interest" description="Disordered" evidence="4">
    <location>
        <begin position="1"/>
        <end position="37"/>
    </location>
</feature>
<keyword evidence="1 3" id="KW-0238">DNA-binding</keyword>
<evidence type="ECO:0000313" key="7">
    <source>
        <dbReference type="Proteomes" id="UP000789508"/>
    </source>
</evidence>
<dbReference type="PRINTS" id="PR00886">
    <property type="entry name" value="HIGHMOBLTY12"/>
</dbReference>
<dbReference type="Gene3D" id="1.10.30.10">
    <property type="entry name" value="High mobility group box domain"/>
    <property type="match status" value="1"/>
</dbReference>
<feature type="region of interest" description="Disordered" evidence="4">
    <location>
        <begin position="407"/>
        <end position="601"/>
    </location>
</feature>
<name>A0A9N8WNK8_9GLOM</name>
<dbReference type="GO" id="GO:0001228">
    <property type="term" value="F:DNA-binding transcription activator activity, RNA polymerase II-specific"/>
    <property type="evidence" value="ECO:0007669"/>
    <property type="project" value="TreeGrafter"/>
</dbReference>
<feature type="compositionally biased region" description="Polar residues" evidence="4">
    <location>
        <begin position="258"/>
        <end position="284"/>
    </location>
</feature>
<feature type="compositionally biased region" description="Low complexity" evidence="4">
    <location>
        <begin position="285"/>
        <end position="321"/>
    </location>
</feature>
<reference evidence="6" key="1">
    <citation type="submission" date="2021-06" db="EMBL/GenBank/DDBJ databases">
        <authorList>
            <person name="Kallberg Y."/>
            <person name="Tangrot J."/>
            <person name="Rosling A."/>
        </authorList>
    </citation>
    <scope>NUCLEOTIDE SEQUENCE</scope>
    <source>
        <strain evidence="6">FL130A</strain>
    </source>
</reference>
<dbReference type="SUPFAM" id="SSF47095">
    <property type="entry name" value="HMG-box"/>
    <property type="match status" value="1"/>
</dbReference>
<dbReference type="GO" id="GO:0005634">
    <property type="term" value="C:nucleus"/>
    <property type="evidence" value="ECO:0007669"/>
    <property type="project" value="UniProtKB-UniRule"/>
</dbReference>
<keyword evidence="7" id="KW-1185">Reference proteome</keyword>
<dbReference type="PANTHER" id="PTHR10270">
    <property type="entry name" value="SOX TRANSCRIPTION FACTOR"/>
    <property type="match status" value="1"/>
</dbReference>
<feature type="region of interest" description="Disordered" evidence="4">
    <location>
        <begin position="95"/>
        <end position="157"/>
    </location>
</feature>
<dbReference type="InterPro" id="IPR009071">
    <property type="entry name" value="HMG_box_dom"/>
</dbReference>
<dbReference type="InterPro" id="IPR036910">
    <property type="entry name" value="HMG_box_dom_sf"/>
</dbReference>
<gene>
    <name evidence="6" type="ORF">ALEPTO_LOCUS2962</name>
</gene>
<proteinExistence type="predicted"/>
<dbReference type="GO" id="GO:0030154">
    <property type="term" value="P:cell differentiation"/>
    <property type="evidence" value="ECO:0007669"/>
    <property type="project" value="TreeGrafter"/>
</dbReference>